<dbReference type="EMBL" id="JAJSOF020000011">
    <property type="protein sequence ID" value="KAJ4444231.1"/>
    <property type="molecule type" value="Genomic_DNA"/>
</dbReference>
<evidence type="ECO:0000313" key="2">
    <source>
        <dbReference type="EMBL" id="KAJ4444231.1"/>
    </source>
</evidence>
<keyword evidence="3" id="KW-1185">Reference proteome</keyword>
<gene>
    <name evidence="2" type="ORF">ANN_06022</name>
</gene>
<feature type="compositionally biased region" description="Basic and acidic residues" evidence="1">
    <location>
        <begin position="17"/>
        <end position="27"/>
    </location>
</feature>
<proteinExistence type="predicted"/>
<sequence length="252" mass="28134">MNPGFSTESYSAFAHIGLRENPGKKSQPDNLPRPGIEPGPPVSRADALTVTPQVYVAVRTFAGSLTTRVLSLTRDPREIFDFPPITHIREAFPEPPPVEAPPRGYRFPREINAYGRIQKCVSWEARGKKTFGRPRRRWEDNIKMDLREVGYDGRDWINLAQVDDDQHEAAGVVRRGQVPHCASHLPAGVHSRSPVSRPSRTRRSGHHVAPRCRQIPRQQLLMGLRGPFLTVGHSVVAASVASSLRSSHTLRV</sequence>
<dbReference type="Proteomes" id="UP001148838">
    <property type="component" value="Unassembled WGS sequence"/>
</dbReference>
<evidence type="ECO:0000256" key="1">
    <source>
        <dbReference type="SAM" id="MobiDB-lite"/>
    </source>
</evidence>
<accession>A0ABQ8TDN9</accession>
<feature type="compositionally biased region" description="Basic residues" evidence="1">
    <location>
        <begin position="199"/>
        <end position="210"/>
    </location>
</feature>
<evidence type="ECO:0000313" key="3">
    <source>
        <dbReference type="Proteomes" id="UP001148838"/>
    </source>
</evidence>
<comment type="caution">
    <text evidence="2">The sequence shown here is derived from an EMBL/GenBank/DDBJ whole genome shotgun (WGS) entry which is preliminary data.</text>
</comment>
<feature type="region of interest" description="Disordered" evidence="1">
    <location>
        <begin position="17"/>
        <end position="41"/>
    </location>
</feature>
<organism evidence="2 3">
    <name type="scientific">Periplaneta americana</name>
    <name type="common">American cockroach</name>
    <name type="synonym">Blatta americana</name>
    <dbReference type="NCBI Taxonomy" id="6978"/>
    <lineage>
        <taxon>Eukaryota</taxon>
        <taxon>Metazoa</taxon>
        <taxon>Ecdysozoa</taxon>
        <taxon>Arthropoda</taxon>
        <taxon>Hexapoda</taxon>
        <taxon>Insecta</taxon>
        <taxon>Pterygota</taxon>
        <taxon>Neoptera</taxon>
        <taxon>Polyneoptera</taxon>
        <taxon>Dictyoptera</taxon>
        <taxon>Blattodea</taxon>
        <taxon>Blattoidea</taxon>
        <taxon>Blattidae</taxon>
        <taxon>Blattinae</taxon>
        <taxon>Periplaneta</taxon>
    </lineage>
</organism>
<protein>
    <submittedName>
        <fullName evidence="2">Uncharacterized protein</fullName>
    </submittedName>
</protein>
<reference evidence="2 3" key="1">
    <citation type="journal article" date="2022" name="Allergy">
        <title>Genome assembly and annotation of Periplaneta americana reveal a comprehensive cockroach allergen profile.</title>
        <authorList>
            <person name="Wang L."/>
            <person name="Xiong Q."/>
            <person name="Saelim N."/>
            <person name="Wang L."/>
            <person name="Nong W."/>
            <person name="Wan A.T."/>
            <person name="Shi M."/>
            <person name="Liu X."/>
            <person name="Cao Q."/>
            <person name="Hui J.H.L."/>
            <person name="Sookrung N."/>
            <person name="Leung T.F."/>
            <person name="Tungtrongchitr A."/>
            <person name="Tsui S.K.W."/>
        </authorList>
    </citation>
    <scope>NUCLEOTIDE SEQUENCE [LARGE SCALE GENOMIC DNA]</scope>
    <source>
        <strain evidence="2">PWHHKU_190912</strain>
    </source>
</reference>
<name>A0ABQ8TDN9_PERAM</name>
<feature type="region of interest" description="Disordered" evidence="1">
    <location>
        <begin position="183"/>
        <end position="210"/>
    </location>
</feature>